<name>H8MYR2_CORCM</name>
<proteinExistence type="predicted"/>
<evidence type="ECO:0008006" key="3">
    <source>
        <dbReference type="Google" id="ProtNLM"/>
    </source>
</evidence>
<evidence type="ECO:0000313" key="1">
    <source>
        <dbReference type="EMBL" id="AFE04919.1"/>
    </source>
</evidence>
<dbReference type="InParanoid" id="H8MYR2"/>
<protein>
    <recommendedName>
        <fullName evidence="3">Lipocalin-like domain-containing protein</fullName>
    </recommendedName>
</protein>
<dbReference type="RefSeq" id="WP_014395741.1">
    <property type="nucleotide sequence ID" value="NC_017030.1"/>
</dbReference>
<gene>
    <name evidence="1" type="ordered locus">COCOR_02921</name>
</gene>
<dbReference type="Proteomes" id="UP000007587">
    <property type="component" value="Chromosome"/>
</dbReference>
<evidence type="ECO:0000313" key="2">
    <source>
        <dbReference type="Proteomes" id="UP000007587"/>
    </source>
</evidence>
<organism evidence="1 2">
    <name type="scientific">Corallococcus coralloides (strain ATCC 25202 / DSM 2259 / NBRC 100086 / M2)</name>
    <name type="common">Myxococcus coralloides</name>
    <dbReference type="NCBI Taxonomy" id="1144275"/>
    <lineage>
        <taxon>Bacteria</taxon>
        <taxon>Pseudomonadati</taxon>
        <taxon>Myxococcota</taxon>
        <taxon>Myxococcia</taxon>
        <taxon>Myxococcales</taxon>
        <taxon>Cystobacterineae</taxon>
        <taxon>Myxococcaceae</taxon>
        <taxon>Corallococcus</taxon>
    </lineage>
</organism>
<dbReference type="KEGG" id="ccx:COCOR_02921"/>
<dbReference type="HOGENOM" id="CLU_2354976_0_0_7"/>
<reference evidence="1 2" key="1">
    <citation type="journal article" date="2012" name="J. Bacteriol.">
        <title>Complete Genome Sequence of the Fruiting Myxobacterium Corallococcus coralloides DSM 2259.</title>
        <authorList>
            <person name="Huntley S."/>
            <person name="Zhang Y."/>
            <person name="Treuner-Lange A."/>
            <person name="Kneip S."/>
            <person name="Sensen C.W."/>
            <person name="Sogaard-Andersen L."/>
        </authorList>
    </citation>
    <scope>NUCLEOTIDE SEQUENCE [LARGE SCALE GENOMIC DNA]</scope>
    <source>
        <strain evidence="2">ATCC 25202 / DSM 2259 / NBRC 100086 / M2</strain>
    </source>
</reference>
<dbReference type="EMBL" id="CP003389">
    <property type="protein sequence ID" value="AFE04919.1"/>
    <property type="molecule type" value="Genomic_DNA"/>
</dbReference>
<reference evidence="2" key="2">
    <citation type="submission" date="2012-03" db="EMBL/GenBank/DDBJ databases">
        <title>Genome sequence of the fruiting myxobacterium Corallococcus coralloides DSM 2259.</title>
        <authorList>
            <person name="Huntley S."/>
            <person name="Zhang Y."/>
            <person name="Treuner-Lange A."/>
            <person name="Sensen C.W."/>
            <person name="Sogaard-Andersen L."/>
        </authorList>
    </citation>
    <scope>NUCLEOTIDE SEQUENCE [LARGE SCALE GENOMIC DNA]</scope>
    <source>
        <strain evidence="2">ATCC 25202 / DSM 2259 / NBRC 100086 / M2</strain>
    </source>
</reference>
<keyword evidence="2" id="KW-1185">Reference proteome</keyword>
<sequence>MAYSESWDLRADMTYDSQFGGVSSITGHAQQQKTGTWSQSESKIIISPGDGSREEGYWILSFENKPNGSVLPLLPDRFELDEGNFIYKQVWTRAKK</sequence>
<accession>H8MYR2</accession>
<dbReference type="STRING" id="1144275.COCOR_02921"/>
<dbReference type="AlphaFoldDB" id="H8MYR2"/>